<dbReference type="Gene3D" id="3.40.50.720">
    <property type="entry name" value="NAD(P)-binding Rossmann-like Domain"/>
    <property type="match status" value="1"/>
</dbReference>
<keyword evidence="3" id="KW-0520">NAD</keyword>
<keyword evidence="2" id="KW-0560">Oxidoreductase</keyword>
<sequence length="245" mass="25505">MSKDFSGKTVVVTAAGQGIGRAIAEAFAQAGATVHATDINTELLAKLTAETGIATTKLNVLDDAEVKSVLGAIGPVDVLVNAAGFVHAGSILEMKDEDLDFALNLNVKSMVRTIRAVLPGMLDRKDGTIINIASVASSIKGVPNRFAYQTTKAAVIGLTKSVAADYVTQGIRINAICPGTVESPSLQDRMRAQGSDFEATRAAFMARQAMGRLGTPEEIADLAVYLAGATFTTGQAYAIDGGWTI</sequence>
<dbReference type="InterPro" id="IPR036291">
    <property type="entry name" value="NAD(P)-bd_dom_sf"/>
</dbReference>
<organism evidence="4 5">
    <name type="scientific">Rhizobium alvei</name>
    <dbReference type="NCBI Taxonomy" id="1132659"/>
    <lineage>
        <taxon>Bacteria</taxon>
        <taxon>Pseudomonadati</taxon>
        <taxon>Pseudomonadota</taxon>
        <taxon>Alphaproteobacteria</taxon>
        <taxon>Hyphomicrobiales</taxon>
        <taxon>Rhizobiaceae</taxon>
        <taxon>Rhizobium/Agrobacterium group</taxon>
        <taxon>Rhizobium</taxon>
    </lineage>
</organism>
<keyword evidence="5" id="KW-1185">Reference proteome</keyword>
<dbReference type="PRINTS" id="PR00080">
    <property type="entry name" value="SDRFAMILY"/>
</dbReference>
<proteinExistence type="inferred from homology"/>
<dbReference type="RefSeq" id="WP_304376385.1">
    <property type="nucleotide sequence ID" value="NZ_JAUOZU010000007.1"/>
</dbReference>
<dbReference type="SUPFAM" id="SSF51735">
    <property type="entry name" value="NAD(P)-binding Rossmann-fold domains"/>
    <property type="match status" value="1"/>
</dbReference>
<dbReference type="PRINTS" id="PR00081">
    <property type="entry name" value="GDHRDH"/>
</dbReference>
<reference evidence="4" key="2">
    <citation type="submission" date="2023-07" db="EMBL/GenBank/DDBJ databases">
        <authorList>
            <person name="Shen H."/>
        </authorList>
    </citation>
    <scope>NUCLEOTIDE SEQUENCE</scope>
    <source>
        <strain evidence="4">TNR-22</strain>
    </source>
</reference>
<dbReference type="PANTHER" id="PTHR43477">
    <property type="entry name" value="DIHYDROANTICAPSIN 7-DEHYDROGENASE"/>
    <property type="match status" value="1"/>
</dbReference>
<dbReference type="InterPro" id="IPR051122">
    <property type="entry name" value="SDR_DHRS6-like"/>
</dbReference>
<gene>
    <name evidence="4" type="ORF">Q4481_10955</name>
</gene>
<comment type="similarity">
    <text evidence="1">Belongs to the short-chain dehydrogenases/reductases (SDR) family.</text>
</comment>
<accession>A0ABT8YMK0</accession>
<dbReference type="EMBL" id="JAUOZU010000007">
    <property type="protein sequence ID" value="MDO6964477.1"/>
    <property type="molecule type" value="Genomic_DNA"/>
</dbReference>
<comment type="caution">
    <text evidence="4">The sequence shown here is derived from an EMBL/GenBank/DDBJ whole genome shotgun (WGS) entry which is preliminary data.</text>
</comment>
<protein>
    <submittedName>
        <fullName evidence="4">SDR family oxidoreductase</fullName>
    </submittedName>
</protein>
<dbReference type="Pfam" id="PF13561">
    <property type="entry name" value="adh_short_C2"/>
    <property type="match status" value="1"/>
</dbReference>
<dbReference type="InterPro" id="IPR002347">
    <property type="entry name" value="SDR_fam"/>
</dbReference>
<evidence type="ECO:0000313" key="5">
    <source>
        <dbReference type="Proteomes" id="UP001174932"/>
    </source>
</evidence>
<name>A0ABT8YMK0_9HYPH</name>
<evidence type="ECO:0000256" key="3">
    <source>
        <dbReference type="ARBA" id="ARBA00023027"/>
    </source>
</evidence>
<evidence type="ECO:0000256" key="2">
    <source>
        <dbReference type="ARBA" id="ARBA00023002"/>
    </source>
</evidence>
<dbReference type="Proteomes" id="UP001174932">
    <property type="component" value="Unassembled WGS sequence"/>
</dbReference>
<reference evidence="4" key="1">
    <citation type="journal article" date="2015" name="Int. J. Syst. Evol. Microbiol.">
        <title>Rhizobium alvei sp. nov., isolated from a freshwater river.</title>
        <authorList>
            <person name="Sheu S.Y."/>
            <person name="Huang H.W."/>
            <person name="Young C.C."/>
            <person name="Chen W.M."/>
        </authorList>
    </citation>
    <scope>NUCLEOTIDE SEQUENCE</scope>
    <source>
        <strain evidence="4">TNR-22</strain>
    </source>
</reference>
<evidence type="ECO:0000256" key="1">
    <source>
        <dbReference type="ARBA" id="ARBA00006484"/>
    </source>
</evidence>
<evidence type="ECO:0000313" key="4">
    <source>
        <dbReference type="EMBL" id="MDO6964477.1"/>
    </source>
</evidence>
<dbReference type="PANTHER" id="PTHR43477:SF4">
    <property type="entry name" value="DEHYDROGENASE_REDUCTASE SDR FAMILY MEMBER 6"/>
    <property type="match status" value="1"/>
</dbReference>